<evidence type="ECO:0000313" key="1">
    <source>
        <dbReference type="EMBL" id="KIK77791.1"/>
    </source>
</evidence>
<dbReference type="OrthoDB" id="3262784at2759"/>
<sequence>MLPLYKHTKQHIKSHLAQAWKDFGLHRLHDALQNGLQKLEKHMETTLKSDYPLLGAILHPALQLSYFKDTTLWPAVLGLPSRARVLLEHLHLTYNVKTSSNTLSIHKNTSALPASPSKQSPFMATIKTHGTSNCTTQSEVNVYLSGLYPYAEVDDNPLAWWKVSFSC</sequence>
<keyword evidence="2" id="KW-1185">Reference proteome</keyword>
<name>A0A0D0D2N5_9AGAM</name>
<dbReference type="HOGENOM" id="CLU_1595085_0_0_1"/>
<organism evidence="1 2">
    <name type="scientific">Paxillus rubicundulus Ve08.2h10</name>
    <dbReference type="NCBI Taxonomy" id="930991"/>
    <lineage>
        <taxon>Eukaryota</taxon>
        <taxon>Fungi</taxon>
        <taxon>Dikarya</taxon>
        <taxon>Basidiomycota</taxon>
        <taxon>Agaricomycotina</taxon>
        <taxon>Agaricomycetes</taxon>
        <taxon>Agaricomycetidae</taxon>
        <taxon>Boletales</taxon>
        <taxon>Paxilineae</taxon>
        <taxon>Paxillaceae</taxon>
        <taxon>Paxillus</taxon>
    </lineage>
</organism>
<reference evidence="2" key="2">
    <citation type="submission" date="2015-01" db="EMBL/GenBank/DDBJ databases">
        <title>Evolutionary Origins and Diversification of the Mycorrhizal Mutualists.</title>
        <authorList>
            <consortium name="DOE Joint Genome Institute"/>
            <consortium name="Mycorrhizal Genomics Consortium"/>
            <person name="Kohler A."/>
            <person name="Kuo A."/>
            <person name="Nagy L.G."/>
            <person name="Floudas D."/>
            <person name="Copeland A."/>
            <person name="Barry K.W."/>
            <person name="Cichocki N."/>
            <person name="Veneault-Fourrey C."/>
            <person name="LaButti K."/>
            <person name="Lindquist E.A."/>
            <person name="Lipzen A."/>
            <person name="Lundell T."/>
            <person name="Morin E."/>
            <person name="Murat C."/>
            <person name="Riley R."/>
            <person name="Ohm R."/>
            <person name="Sun H."/>
            <person name="Tunlid A."/>
            <person name="Henrissat B."/>
            <person name="Grigoriev I.V."/>
            <person name="Hibbett D.S."/>
            <person name="Martin F."/>
        </authorList>
    </citation>
    <scope>NUCLEOTIDE SEQUENCE [LARGE SCALE GENOMIC DNA]</scope>
    <source>
        <strain evidence="2">Ve08.2h10</strain>
    </source>
</reference>
<dbReference type="InParanoid" id="A0A0D0D2N5"/>
<protein>
    <submittedName>
        <fullName evidence="1">Uncharacterized protein</fullName>
    </submittedName>
</protein>
<dbReference type="AlphaFoldDB" id="A0A0D0D2N5"/>
<dbReference type="EMBL" id="KN826833">
    <property type="protein sequence ID" value="KIK77791.1"/>
    <property type="molecule type" value="Genomic_DNA"/>
</dbReference>
<accession>A0A0D0D2N5</accession>
<reference evidence="1 2" key="1">
    <citation type="submission" date="2014-04" db="EMBL/GenBank/DDBJ databases">
        <authorList>
            <consortium name="DOE Joint Genome Institute"/>
            <person name="Kuo A."/>
            <person name="Kohler A."/>
            <person name="Jargeat P."/>
            <person name="Nagy L.G."/>
            <person name="Floudas D."/>
            <person name="Copeland A."/>
            <person name="Barry K.W."/>
            <person name="Cichocki N."/>
            <person name="Veneault-Fourrey C."/>
            <person name="LaButti K."/>
            <person name="Lindquist E.A."/>
            <person name="Lipzen A."/>
            <person name="Lundell T."/>
            <person name="Morin E."/>
            <person name="Murat C."/>
            <person name="Sun H."/>
            <person name="Tunlid A."/>
            <person name="Henrissat B."/>
            <person name="Grigoriev I.V."/>
            <person name="Hibbett D.S."/>
            <person name="Martin F."/>
            <person name="Nordberg H.P."/>
            <person name="Cantor M.N."/>
            <person name="Hua S.X."/>
        </authorList>
    </citation>
    <scope>NUCLEOTIDE SEQUENCE [LARGE SCALE GENOMIC DNA]</scope>
    <source>
        <strain evidence="1 2">Ve08.2h10</strain>
    </source>
</reference>
<evidence type="ECO:0000313" key="2">
    <source>
        <dbReference type="Proteomes" id="UP000054538"/>
    </source>
</evidence>
<gene>
    <name evidence="1" type="ORF">PAXRUDRAFT_165740</name>
</gene>
<dbReference type="Proteomes" id="UP000054538">
    <property type="component" value="Unassembled WGS sequence"/>
</dbReference>
<proteinExistence type="predicted"/>